<organism evidence="7 8">
    <name type="scientific">Xiphorhynchus elegans</name>
    <name type="common">elegant woodcreeper</name>
    <dbReference type="NCBI Taxonomy" id="269412"/>
    <lineage>
        <taxon>Eukaryota</taxon>
        <taxon>Metazoa</taxon>
        <taxon>Chordata</taxon>
        <taxon>Craniata</taxon>
        <taxon>Vertebrata</taxon>
        <taxon>Euteleostomi</taxon>
        <taxon>Archelosauria</taxon>
        <taxon>Archosauria</taxon>
        <taxon>Dinosauria</taxon>
        <taxon>Saurischia</taxon>
        <taxon>Theropoda</taxon>
        <taxon>Coelurosauria</taxon>
        <taxon>Aves</taxon>
        <taxon>Neognathae</taxon>
        <taxon>Neoaves</taxon>
        <taxon>Telluraves</taxon>
        <taxon>Australaves</taxon>
        <taxon>Passeriformes</taxon>
        <taxon>Dendrocolaptidae</taxon>
        <taxon>Xiphorhynchus</taxon>
    </lineage>
</organism>
<feature type="domain" description="Ciliary microtubule inner protein 2A-C-like" evidence="6">
    <location>
        <begin position="2"/>
        <end position="33"/>
    </location>
</feature>
<keyword evidence="3" id="KW-0206">Cytoskeleton</keyword>
<dbReference type="Pfam" id="PF10629">
    <property type="entry name" value="CMI2B-like"/>
    <property type="match status" value="1"/>
</dbReference>
<feature type="non-terminal residue" evidence="7">
    <location>
        <position position="56"/>
    </location>
</feature>
<evidence type="ECO:0000313" key="7">
    <source>
        <dbReference type="EMBL" id="NXU87908.1"/>
    </source>
</evidence>
<feature type="non-terminal residue" evidence="7">
    <location>
        <position position="1"/>
    </location>
</feature>
<evidence type="ECO:0000256" key="4">
    <source>
        <dbReference type="ARBA" id="ARBA00023273"/>
    </source>
</evidence>
<comment type="subcellular location">
    <subcellularLocation>
        <location evidence="1">Cytoplasm</location>
        <location evidence="1">Cytoskeleton</location>
        <location evidence="1">Cilium axoneme</location>
    </subcellularLocation>
</comment>
<comment type="caution">
    <text evidence="7">The sequence shown here is derived from an EMBL/GenBank/DDBJ whole genome shotgun (WGS) entry which is preliminary data.</text>
</comment>
<evidence type="ECO:0000259" key="6">
    <source>
        <dbReference type="Pfam" id="PF10629"/>
    </source>
</evidence>
<evidence type="ECO:0000256" key="1">
    <source>
        <dbReference type="ARBA" id="ARBA00004430"/>
    </source>
</evidence>
<dbReference type="AlphaFoldDB" id="A0A7L3PFT8"/>
<keyword evidence="8" id="KW-1185">Reference proteome</keyword>
<dbReference type="InterPro" id="IPR052683">
    <property type="entry name" value="CIMIP2A"/>
</dbReference>
<dbReference type="InterPro" id="IPR018902">
    <property type="entry name" value="CMI2A-C-like_dom"/>
</dbReference>
<sequence length="56" mass="6159">SYGGFVPQFTYRVGKTYGRTTHDVLTDPAVNKSPRSVLAPLQKLRSVSEFSSAFGH</sequence>
<evidence type="ECO:0000256" key="3">
    <source>
        <dbReference type="ARBA" id="ARBA00023212"/>
    </source>
</evidence>
<dbReference type="PANTHER" id="PTHR47299:SF1">
    <property type="entry name" value="PROTEIN FAM166A"/>
    <property type="match status" value="1"/>
</dbReference>
<dbReference type="GO" id="GO:0005634">
    <property type="term" value="C:nucleus"/>
    <property type="evidence" value="ECO:0007669"/>
    <property type="project" value="TreeGrafter"/>
</dbReference>
<evidence type="ECO:0000256" key="2">
    <source>
        <dbReference type="ARBA" id="ARBA00022490"/>
    </source>
</evidence>
<accession>A0A7L3PFT8</accession>
<keyword evidence="2" id="KW-0963">Cytoplasm</keyword>
<name>A0A7L3PFT8_9DEND</name>
<comment type="similarity">
    <text evidence="5">Belongs to the CIMIP2 family.</text>
</comment>
<reference evidence="7 8" key="1">
    <citation type="submission" date="2019-09" db="EMBL/GenBank/DDBJ databases">
        <title>Bird 10,000 Genomes (B10K) Project - Family phase.</title>
        <authorList>
            <person name="Zhang G."/>
        </authorList>
    </citation>
    <scope>NUCLEOTIDE SEQUENCE [LARGE SCALE GENOMIC DNA]</scope>
    <source>
        <strain evidence="7">OUT-0059</strain>
        <tissue evidence="7">Muscle</tissue>
    </source>
</reference>
<dbReference type="Proteomes" id="UP000551443">
    <property type="component" value="Unassembled WGS sequence"/>
</dbReference>
<gene>
    <name evidence="7" type="primary">Fam166a</name>
    <name evidence="7" type="ORF">XIPELE_R02076</name>
</gene>
<dbReference type="EMBL" id="VZUH01003665">
    <property type="protein sequence ID" value="NXU87908.1"/>
    <property type="molecule type" value="Genomic_DNA"/>
</dbReference>
<evidence type="ECO:0000256" key="5">
    <source>
        <dbReference type="ARBA" id="ARBA00035661"/>
    </source>
</evidence>
<keyword evidence="4" id="KW-0966">Cell projection</keyword>
<evidence type="ECO:0000313" key="8">
    <source>
        <dbReference type="Proteomes" id="UP000551443"/>
    </source>
</evidence>
<dbReference type="GO" id="GO:0005930">
    <property type="term" value="C:axoneme"/>
    <property type="evidence" value="ECO:0007669"/>
    <property type="project" value="UniProtKB-SubCell"/>
</dbReference>
<proteinExistence type="inferred from homology"/>
<dbReference type="GO" id="GO:0015630">
    <property type="term" value="C:microtubule cytoskeleton"/>
    <property type="evidence" value="ECO:0007669"/>
    <property type="project" value="UniProtKB-ARBA"/>
</dbReference>
<protein>
    <submittedName>
        <fullName evidence="7">F166A protein</fullName>
    </submittedName>
</protein>
<dbReference type="PANTHER" id="PTHR47299">
    <property type="entry name" value="PROTEIN FAM166A"/>
    <property type="match status" value="1"/>
</dbReference>